<dbReference type="AlphaFoldDB" id="A0AAD7WZ14"/>
<feature type="transmembrane region" description="Helical" evidence="1">
    <location>
        <begin position="12"/>
        <end position="28"/>
    </location>
</feature>
<organism evidence="2 3">
    <name type="scientific">Aldrovandia affinis</name>
    <dbReference type="NCBI Taxonomy" id="143900"/>
    <lineage>
        <taxon>Eukaryota</taxon>
        <taxon>Metazoa</taxon>
        <taxon>Chordata</taxon>
        <taxon>Craniata</taxon>
        <taxon>Vertebrata</taxon>
        <taxon>Euteleostomi</taxon>
        <taxon>Actinopterygii</taxon>
        <taxon>Neopterygii</taxon>
        <taxon>Teleostei</taxon>
        <taxon>Notacanthiformes</taxon>
        <taxon>Halosauridae</taxon>
        <taxon>Aldrovandia</taxon>
    </lineage>
</organism>
<sequence length="116" mass="13822">MPRLLGLKYRSNISGFIFNLCIFSHIFFRKWRYVKTNECKLLRKILVLYCTASTRKKILLTNKWRFQVLVRTSNPNKAFKVISRPHYPFLSTLTVGICVFVHSLHIISIYFCKYIV</sequence>
<evidence type="ECO:0000313" key="2">
    <source>
        <dbReference type="EMBL" id="KAJ8413429.1"/>
    </source>
</evidence>
<accession>A0AAD7WZ14</accession>
<gene>
    <name evidence="2" type="ORF">AAFF_G00094250</name>
</gene>
<dbReference type="EMBL" id="JAINUG010000016">
    <property type="protein sequence ID" value="KAJ8413429.1"/>
    <property type="molecule type" value="Genomic_DNA"/>
</dbReference>
<keyword evidence="1" id="KW-0472">Membrane</keyword>
<name>A0AAD7WZ14_9TELE</name>
<keyword evidence="1" id="KW-1133">Transmembrane helix</keyword>
<protein>
    <submittedName>
        <fullName evidence="2">Uncharacterized protein</fullName>
    </submittedName>
</protein>
<keyword evidence="3" id="KW-1185">Reference proteome</keyword>
<dbReference type="Proteomes" id="UP001221898">
    <property type="component" value="Unassembled WGS sequence"/>
</dbReference>
<keyword evidence="1" id="KW-0812">Transmembrane</keyword>
<feature type="transmembrane region" description="Helical" evidence="1">
    <location>
        <begin position="87"/>
        <end position="111"/>
    </location>
</feature>
<evidence type="ECO:0000256" key="1">
    <source>
        <dbReference type="SAM" id="Phobius"/>
    </source>
</evidence>
<proteinExistence type="predicted"/>
<reference evidence="2" key="1">
    <citation type="journal article" date="2023" name="Science">
        <title>Genome structures resolve the early diversification of teleost fishes.</title>
        <authorList>
            <person name="Parey E."/>
            <person name="Louis A."/>
            <person name="Montfort J."/>
            <person name="Bouchez O."/>
            <person name="Roques C."/>
            <person name="Iampietro C."/>
            <person name="Lluch J."/>
            <person name="Castinel A."/>
            <person name="Donnadieu C."/>
            <person name="Desvignes T."/>
            <person name="Floi Bucao C."/>
            <person name="Jouanno E."/>
            <person name="Wen M."/>
            <person name="Mejri S."/>
            <person name="Dirks R."/>
            <person name="Jansen H."/>
            <person name="Henkel C."/>
            <person name="Chen W.J."/>
            <person name="Zahm M."/>
            <person name="Cabau C."/>
            <person name="Klopp C."/>
            <person name="Thompson A.W."/>
            <person name="Robinson-Rechavi M."/>
            <person name="Braasch I."/>
            <person name="Lecointre G."/>
            <person name="Bobe J."/>
            <person name="Postlethwait J.H."/>
            <person name="Berthelot C."/>
            <person name="Roest Crollius H."/>
            <person name="Guiguen Y."/>
        </authorList>
    </citation>
    <scope>NUCLEOTIDE SEQUENCE</scope>
    <source>
        <strain evidence="2">NC1722</strain>
    </source>
</reference>
<comment type="caution">
    <text evidence="2">The sequence shown here is derived from an EMBL/GenBank/DDBJ whole genome shotgun (WGS) entry which is preliminary data.</text>
</comment>
<evidence type="ECO:0000313" key="3">
    <source>
        <dbReference type="Proteomes" id="UP001221898"/>
    </source>
</evidence>